<organism evidence="1 2">
    <name type="scientific">Clostridium magnum DSM 2767</name>
    <dbReference type="NCBI Taxonomy" id="1121326"/>
    <lineage>
        <taxon>Bacteria</taxon>
        <taxon>Bacillati</taxon>
        <taxon>Bacillota</taxon>
        <taxon>Clostridia</taxon>
        <taxon>Eubacteriales</taxon>
        <taxon>Clostridiaceae</taxon>
        <taxon>Clostridium</taxon>
    </lineage>
</organism>
<dbReference type="EMBL" id="LWAE01000002">
    <property type="protein sequence ID" value="KZL92642.1"/>
    <property type="molecule type" value="Genomic_DNA"/>
</dbReference>
<name>A0A161YPC9_9CLOT</name>
<comment type="caution">
    <text evidence="1">The sequence shown here is derived from an EMBL/GenBank/DDBJ whole genome shotgun (WGS) entry which is preliminary data.</text>
</comment>
<gene>
    <name evidence="1" type="ORF">CLMAG_24560</name>
</gene>
<proteinExistence type="predicted"/>
<dbReference type="Proteomes" id="UP000076603">
    <property type="component" value="Unassembled WGS sequence"/>
</dbReference>
<accession>A0A161YPC9</accession>
<keyword evidence="2" id="KW-1185">Reference proteome</keyword>
<dbReference type="STRING" id="1121326.CLMAG_24560"/>
<protein>
    <submittedName>
        <fullName evidence="1">Uncharacterized protein</fullName>
    </submittedName>
</protein>
<evidence type="ECO:0000313" key="1">
    <source>
        <dbReference type="EMBL" id="KZL92642.1"/>
    </source>
</evidence>
<dbReference type="PATRIC" id="fig|1121326.3.peg.2455"/>
<dbReference type="RefSeq" id="WP_066622246.1">
    <property type="nucleotide sequence ID" value="NZ_FQXL01000021.1"/>
</dbReference>
<evidence type="ECO:0000313" key="2">
    <source>
        <dbReference type="Proteomes" id="UP000076603"/>
    </source>
</evidence>
<sequence length="132" mass="15036">MCFCNFGCNFCFYSNQFYPLPLMRMPIGTPSTSQASTVPPGPPPHFVPNKEEALYGSIDGSPSTFFDVSDILPTCIFQYVYMYLNNGLEFWSWVNNIVGNNVYGWRWNATNWVPLTMDIENIQGVACYEPTE</sequence>
<dbReference type="AlphaFoldDB" id="A0A161YPC9"/>
<reference evidence="1 2" key="1">
    <citation type="submission" date="2016-04" db="EMBL/GenBank/DDBJ databases">
        <title>Genome sequence of Clostridium magnum DSM 2767.</title>
        <authorList>
            <person name="Poehlein A."/>
            <person name="Uhlig R."/>
            <person name="Fischer R."/>
            <person name="Bahl H."/>
            <person name="Daniel R."/>
        </authorList>
    </citation>
    <scope>NUCLEOTIDE SEQUENCE [LARGE SCALE GENOMIC DNA]</scope>
    <source>
        <strain evidence="1 2">DSM 2767</strain>
    </source>
</reference>